<comment type="caution">
    <text evidence="2">The sequence shown here is derived from an EMBL/GenBank/DDBJ whole genome shotgun (WGS) entry which is preliminary data.</text>
</comment>
<protein>
    <submittedName>
        <fullName evidence="2">Uncharacterized protein</fullName>
    </submittedName>
</protein>
<evidence type="ECO:0000256" key="1">
    <source>
        <dbReference type="SAM" id="MobiDB-lite"/>
    </source>
</evidence>
<feature type="compositionally biased region" description="Basic and acidic residues" evidence="1">
    <location>
        <begin position="849"/>
        <end position="869"/>
    </location>
</feature>
<evidence type="ECO:0000313" key="3">
    <source>
        <dbReference type="Proteomes" id="UP000239458"/>
    </source>
</evidence>
<name>A0A2S9DQV4_PSECE</name>
<proteinExistence type="predicted"/>
<accession>A0A2S9DQV4</accession>
<sequence>MDVLSKVPAAIPLLSSARFGPPPFVTPPEVSSSWVAGSDPAQHRLTQAEADAIDRQAWLTVLERSVLDKADYAFVDLANLRFNLAPRPGAVDKDTTALAFLQQRFPGLSGENLPRTAAQVRNLINWQRLGLPSSPALGNYTWASAQAPEPGHPSLSLDERQRLVEALRTYVGDGILTSMNVTTQNMDDQITRHLSSHAPLNRYRQNTLLAAIGRDPAGFSNDQRNQLLLTALMLSIDPELGQRRNHIAGYDLYSPANAGRTLAEVKGDLKAHLVRNGRVRPEAVDATVHIMLASVAPEFVLPDTPDTLRIGSPAWVVLRKTVALLEESAEGSSRTLTYDQVLERAILQALTPEQVVLFHAIETEPLLDWATMHGVIARRADDQYTAQDLQVAATKYNDYIESSHQALVTLSTPIKDRRARAQADLERVLPGHDLNEPMHTVAYRFPQLLSNMVPGLPWLQRSLGFKESLVDLHMSGNLKYGEFASTRLVDMTGATLFKDEYDPRLASLRVHFTRLKHSGQSLAEAVKGDTERFQKAVSTGLKDILSKMPYADRQALATQELTFYRVEAESINGAGTSITDADEQLQAVRGRYGFLIGVGQGKDAKCYEFFPMSGTYVERHDFKAMLDKGEAIVARLWVTRMKSHVDGPRAGASEVQIRALRETLPAATSSQTLAPLGFFSERANAIADYVAKRNLVLDPEQLLTTAMGQTASERFDDRVKRVSKTLVNTLIPFKACYDDIVSGHVKKDLRALTGCATDVAVAITVVAGGAAEGAAAFDKAQAGFSRLAAATRAVGTVTNGLLNPFAGLSEPLLKVAKWVGSRLFRLGEKSQSVVRAAWKAQLEEQRVGRVRQMRRDSLKSTEKPQEEHPVATQPNEGKVKPGPIATRAEVKELIERSQPLMVSKVDDALKALADPALTEDVDFVLKSFQGMTPVQARKLMTSRLSRLKTNAQALTTRNIRFMRSRDQRWVAQVIPEDFKVDKTGKFMEVNIDGAKRYYQHFGSHEGAMSNALIHELDHLPGPVSRGTLDLAYLTRLRTDEENAAGLLNLANGHTDPAVLVLPGQDAPDLVSKTGINMFGSRAGSLNGESTMTSVALLSQLKTDPNLFKQNRAIIEAAQAAFGELPITDQVPIRIASERAAIAPAPGLIYAMDQGSKKLIGVYRLMQQPPGTVLPERPPTHQPARDQAFKAYVQEHLVF</sequence>
<organism evidence="2 3">
    <name type="scientific">Pseudomonas cedrina</name>
    <dbReference type="NCBI Taxonomy" id="651740"/>
    <lineage>
        <taxon>Bacteria</taxon>
        <taxon>Pseudomonadati</taxon>
        <taxon>Pseudomonadota</taxon>
        <taxon>Gammaproteobacteria</taxon>
        <taxon>Pseudomonadales</taxon>
        <taxon>Pseudomonadaceae</taxon>
        <taxon>Pseudomonas</taxon>
    </lineage>
</organism>
<reference evidence="2 3" key="1">
    <citation type="submission" date="2017-09" db="EMBL/GenBank/DDBJ databases">
        <title>Genomic, metabolic, and phenotypic characteristics of bacterial isolates from the natural microbiome of the model nematode Caenorhabditis elegans.</title>
        <authorList>
            <person name="Zimmermann J."/>
            <person name="Obeng N."/>
            <person name="Yang W."/>
            <person name="Obeng O."/>
            <person name="Kissoyan K."/>
            <person name="Pees B."/>
            <person name="Dirksen P."/>
            <person name="Hoppner M."/>
            <person name="Franke A."/>
            <person name="Rosenstiel P."/>
            <person name="Leippe M."/>
            <person name="Dierking K."/>
            <person name="Kaleta C."/>
            <person name="Schulenburg H."/>
        </authorList>
    </citation>
    <scope>NUCLEOTIDE SEQUENCE [LARGE SCALE GENOMIC DNA]</scope>
    <source>
        <strain evidence="2 3">MYb184</strain>
    </source>
</reference>
<dbReference type="Proteomes" id="UP000239458">
    <property type="component" value="Unassembled WGS sequence"/>
</dbReference>
<dbReference type="AlphaFoldDB" id="A0A2S9DQV4"/>
<evidence type="ECO:0000313" key="2">
    <source>
        <dbReference type="EMBL" id="PRC04958.1"/>
    </source>
</evidence>
<gene>
    <name evidence="2" type="ORF">CQ006_13025</name>
</gene>
<feature type="region of interest" description="Disordered" evidence="1">
    <location>
        <begin position="849"/>
        <end position="882"/>
    </location>
</feature>
<dbReference type="EMBL" id="PCQE01000018">
    <property type="protein sequence ID" value="PRC04958.1"/>
    <property type="molecule type" value="Genomic_DNA"/>
</dbReference>